<proteinExistence type="predicted"/>
<evidence type="ECO:0000313" key="2">
    <source>
        <dbReference type="Proteomes" id="UP001249394"/>
    </source>
</evidence>
<sequence>MVLTAEAVALLPFTGPLAVSALLVGGVLCPGFARPYVTVGRQGLTVTPGRLPCPRIRVPLEAMTGASHRESDALGDFGGWGYRIRPGASGVILRSGSTLFVRRAGGRDWHRTRESSSS</sequence>
<name>A0ABY9UP32_STRVL</name>
<gene>
    <name evidence="1" type="ORF">RI060_10105</name>
</gene>
<dbReference type="EMBL" id="CP134213">
    <property type="protein sequence ID" value="WND24042.1"/>
    <property type="molecule type" value="Genomic_DNA"/>
</dbReference>
<dbReference type="Proteomes" id="UP001249394">
    <property type="component" value="Chromosome"/>
</dbReference>
<organism evidence="1 2">
    <name type="scientific">Streptomyces violaceus</name>
    <name type="common">Streptomyces venezuelae</name>
    <dbReference type="NCBI Taxonomy" id="1936"/>
    <lineage>
        <taxon>Bacteria</taxon>
        <taxon>Bacillati</taxon>
        <taxon>Actinomycetota</taxon>
        <taxon>Actinomycetes</taxon>
        <taxon>Kitasatosporales</taxon>
        <taxon>Streptomycetaceae</taxon>
        <taxon>Streptomyces</taxon>
    </lineage>
</organism>
<reference evidence="1 2" key="1">
    <citation type="submission" date="2023-09" db="EMBL/GenBank/DDBJ databases">
        <title>The genome sequence of Streptomyces anthocyanicus.</title>
        <authorList>
            <person name="Mo P."/>
        </authorList>
    </citation>
    <scope>NUCLEOTIDE SEQUENCE [LARGE SCALE GENOMIC DNA]</scope>
    <source>
        <strain evidence="1 2">JCM 4387</strain>
    </source>
</reference>
<protein>
    <submittedName>
        <fullName evidence="1">Uncharacterized protein</fullName>
    </submittedName>
</protein>
<accession>A0ABY9UP32</accession>
<keyword evidence="2" id="KW-1185">Reference proteome</keyword>
<evidence type="ECO:0000313" key="1">
    <source>
        <dbReference type="EMBL" id="WND24042.1"/>
    </source>
</evidence>